<dbReference type="SMART" id="SM00962">
    <property type="entry name" value="SRP54"/>
    <property type="match status" value="1"/>
</dbReference>
<feature type="compositionally biased region" description="Basic and acidic residues" evidence="10">
    <location>
        <begin position="15"/>
        <end position="36"/>
    </location>
</feature>
<dbReference type="Pfam" id="PF02881">
    <property type="entry name" value="SRP54_N"/>
    <property type="match status" value="1"/>
</dbReference>
<sequence>MFGKLKEKLKNWAKKVSEKAKETEEVIEEKSAEKLKKESKKKSKEKKKSEKIEKELVEEAEEKLFEPSTKEIEEKEEIKKFEATKEIELPMEYNTGAQKFEPDLEKLKEKIEEKISEPEKSKPGTESFFKRVTSKISKVKISEEMFNVYAEELEMLLLENNVALEVAEKVVYELKEKVVGKELLKKEVESEIQEAFKEIIRGILVDPFDIIKRIKEKKKNSKDPFVMIFCGVNGTGKTTTISKIASHLKSKGISCVLAAGDTFRAASIEQLKTHGEKIGVKVIANDYGSDPASVGFDAIKYAKKNLIDCVLIDTAGRMHTSKNLLKEIEKMARVCKPDLKIFVGESITGNDAIEQVKTFNFEIGIDGIVLTKADIDEKGGTALSVGYVTKKPILYLGTGQEYDKIEVFNKEKFIEKLGL</sequence>
<evidence type="ECO:0000313" key="12">
    <source>
        <dbReference type="EMBL" id="EFK97895.1"/>
    </source>
</evidence>
<dbReference type="SMART" id="SM00382">
    <property type="entry name" value="AAA"/>
    <property type="match status" value="1"/>
</dbReference>
<reference evidence="12" key="1">
    <citation type="submission" date="2010-07" db="EMBL/GenBank/DDBJ databases">
        <authorList>
            <consortium name="CONSOLIDER consortium CSD2007-00005"/>
            <person name="Guazzaroni M.-E."/>
            <person name="Richter M."/>
            <person name="Garcia-Salamanca A."/>
            <person name="Yarza P."/>
            <person name="Ferrer M."/>
        </authorList>
    </citation>
    <scope>NUCLEOTIDE SEQUENCE</scope>
</reference>
<dbReference type="FunFam" id="3.40.50.300:FF:000566">
    <property type="entry name" value="Signal recognition particle receptor subunit alpha"/>
    <property type="match status" value="1"/>
</dbReference>
<comment type="caution">
    <text evidence="12">The sequence shown here is derived from an EMBL/GenBank/DDBJ whole genome shotgun (WGS) entry which is preliminary data.</text>
</comment>
<dbReference type="PROSITE" id="PS00300">
    <property type="entry name" value="SRP54"/>
    <property type="match status" value="1"/>
</dbReference>
<dbReference type="GO" id="GO:0005737">
    <property type="term" value="C:cytoplasm"/>
    <property type="evidence" value="ECO:0007669"/>
    <property type="project" value="UniProtKB-ARBA"/>
</dbReference>
<dbReference type="GO" id="GO:0005525">
    <property type="term" value="F:GTP binding"/>
    <property type="evidence" value="ECO:0007669"/>
    <property type="project" value="UniProtKB-KW"/>
</dbReference>
<accession>D9PEV9</accession>
<keyword evidence="6" id="KW-0378">Hydrolase</keyword>
<keyword evidence="5" id="KW-0547">Nucleotide-binding</keyword>
<dbReference type="GO" id="GO:0006614">
    <property type="term" value="P:SRP-dependent cotranslational protein targeting to membrane"/>
    <property type="evidence" value="ECO:0007669"/>
    <property type="project" value="InterPro"/>
</dbReference>
<dbReference type="PANTHER" id="PTHR43134">
    <property type="entry name" value="SIGNAL RECOGNITION PARTICLE RECEPTOR SUBUNIT ALPHA"/>
    <property type="match status" value="1"/>
</dbReference>
<dbReference type="InterPro" id="IPR042101">
    <property type="entry name" value="SRP54_N_sf"/>
</dbReference>
<feature type="compositionally biased region" description="Basic residues" evidence="10">
    <location>
        <begin position="37"/>
        <end position="46"/>
    </location>
</feature>
<dbReference type="GO" id="GO:0005047">
    <property type="term" value="F:signal recognition particle binding"/>
    <property type="evidence" value="ECO:0007669"/>
    <property type="project" value="TreeGrafter"/>
</dbReference>
<dbReference type="NCBIfam" id="TIGR00064">
    <property type="entry name" value="ftsY"/>
    <property type="match status" value="1"/>
</dbReference>
<evidence type="ECO:0000256" key="2">
    <source>
        <dbReference type="ARBA" id="ARBA00008531"/>
    </source>
</evidence>
<dbReference type="AlphaFoldDB" id="D9PEV9"/>
<evidence type="ECO:0000256" key="7">
    <source>
        <dbReference type="ARBA" id="ARBA00023134"/>
    </source>
</evidence>
<comment type="subcellular location">
    <subcellularLocation>
        <location evidence="1">Cell membrane</location>
        <topology evidence="1">Peripheral membrane protein</topology>
        <orientation evidence="1">Cytoplasmic side</orientation>
    </subcellularLocation>
</comment>
<dbReference type="SUPFAM" id="SSF52540">
    <property type="entry name" value="P-loop containing nucleoside triphosphate hydrolases"/>
    <property type="match status" value="1"/>
</dbReference>
<evidence type="ECO:0000259" key="11">
    <source>
        <dbReference type="PROSITE" id="PS00300"/>
    </source>
</evidence>
<dbReference type="InterPro" id="IPR027417">
    <property type="entry name" value="P-loop_NTPase"/>
</dbReference>
<dbReference type="Pfam" id="PF00448">
    <property type="entry name" value="SRP54"/>
    <property type="match status" value="1"/>
</dbReference>
<evidence type="ECO:0000256" key="8">
    <source>
        <dbReference type="ARBA" id="ARBA00023136"/>
    </source>
</evidence>
<evidence type="ECO:0000256" key="10">
    <source>
        <dbReference type="SAM" id="MobiDB-lite"/>
    </source>
</evidence>
<proteinExistence type="inferred from homology"/>
<dbReference type="InterPro" id="IPR000897">
    <property type="entry name" value="SRP54_GTPase_dom"/>
</dbReference>
<evidence type="ECO:0000256" key="4">
    <source>
        <dbReference type="ARBA" id="ARBA00022490"/>
    </source>
</evidence>
<keyword evidence="3" id="KW-1003">Cell membrane</keyword>
<dbReference type="GO" id="GO:0003924">
    <property type="term" value="F:GTPase activity"/>
    <property type="evidence" value="ECO:0007669"/>
    <property type="project" value="TreeGrafter"/>
</dbReference>
<evidence type="ECO:0000256" key="1">
    <source>
        <dbReference type="ARBA" id="ARBA00004413"/>
    </source>
</evidence>
<gene>
    <name evidence="12" type="ORF">LDC_0037</name>
</gene>
<organism evidence="12">
    <name type="scientific">sediment metagenome</name>
    <dbReference type="NCBI Taxonomy" id="749907"/>
    <lineage>
        <taxon>unclassified sequences</taxon>
        <taxon>metagenomes</taxon>
        <taxon>ecological metagenomes</taxon>
    </lineage>
</organism>
<dbReference type="InterPro" id="IPR003593">
    <property type="entry name" value="AAA+_ATPase"/>
</dbReference>
<reference evidence="12" key="2">
    <citation type="journal article" date="2011" name="Microb. Ecol.">
        <title>Taxonomic and Functional Metagenomic Profiling of the Microbial Community in the Anoxic Sediment of a Sub-saline Shallow Lake (Laguna de Carrizo, Central Spain).</title>
        <authorList>
            <person name="Ferrer M."/>
            <person name="Guazzaroni M.E."/>
            <person name="Richter M."/>
            <person name="Garcia-Salamanca A."/>
            <person name="Yarza P."/>
            <person name="Suarez-Suarez A."/>
            <person name="Solano J."/>
            <person name="Alcaide M."/>
            <person name="van Dillewijn P."/>
            <person name="Molina-Henares M.A."/>
            <person name="Lopez-Cortes N."/>
            <person name="Al-Ramahi Y."/>
            <person name="Guerrero C."/>
            <person name="Acosta A."/>
            <person name="de Eugenio L.I."/>
            <person name="Martinez V."/>
            <person name="Marques S."/>
            <person name="Rojo F."/>
            <person name="Santero E."/>
            <person name="Genilloud O."/>
            <person name="Perez-Perez J."/>
            <person name="Rossello-Mora R."/>
            <person name="Ramos J.L."/>
        </authorList>
    </citation>
    <scope>NUCLEOTIDE SEQUENCE</scope>
</reference>
<dbReference type="InterPro" id="IPR004390">
    <property type="entry name" value="SR_rcpt_FtsY"/>
</dbReference>
<feature type="region of interest" description="Disordered" evidence="10">
    <location>
        <begin position="15"/>
        <end position="52"/>
    </location>
</feature>
<feature type="domain" description="SRP54-type proteins GTP-binding" evidence="11">
    <location>
        <begin position="392"/>
        <end position="405"/>
    </location>
</feature>
<protein>
    <submittedName>
        <fullName evidence="12">Signal recognition particle GTPase</fullName>
    </submittedName>
</protein>
<dbReference type="EMBL" id="ADZX01000003">
    <property type="protein sequence ID" value="EFK97895.1"/>
    <property type="molecule type" value="Genomic_DNA"/>
</dbReference>
<evidence type="ECO:0000256" key="3">
    <source>
        <dbReference type="ARBA" id="ARBA00022475"/>
    </source>
</evidence>
<name>D9PEV9_9ZZZZ</name>
<evidence type="ECO:0000256" key="9">
    <source>
        <dbReference type="ARBA" id="ARBA00023170"/>
    </source>
</evidence>
<dbReference type="InterPro" id="IPR036225">
    <property type="entry name" value="SRP/SRP_N"/>
</dbReference>
<evidence type="ECO:0000256" key="5">
    <source>
        <dbReference type="ARBA" id="ARBA00022741"/>
    </source>
</evidence>
<keyword evidence="9" id="KW-0675">Receptor</keyword>
<keyword evidence="7" id="KW-0342">GTP-binding</keyword>
<dbReference type="SMART" id="SM00963">
    <property type="entry name" value="SRP54_N"/>
    <property type="match status" value="1"/>
</dbReference>
<dbReference type="SUPFAM" id="SSF47364">
    <property type="entry name" value="Domain of the SRP/SRP receptor G-proteins"/>
    <property type="match status" value="1"/>
</dbReference>
<keyword evidence="8" id="KW-0472">Membrane</keyword>
<dbReference type="GO" id="GO:0005886">
    <property type="term" value="C:plasma membrane"/>
    <property type="evidence" value="ECO:0007669"/>
    <property type="project" value="UniProtKB-SubCell"/>
</dbReference>
<comment type="similarity">
    <text evidence="2">Belongs to the GTP-binding SRP family.</text>
</comment>
<dbReference type="Gene3D" id="3.40.50.300">
    <property type="entry name" value="P-loop containing nucleotide triphosphate hydrolases"/>
    <property type="match status" value="1"/>
</dbReference>
<evidence type="ECO:0000256" key="6">
    <source>
        <dbReference type="ARBA" id="ARBA00022801"/>
    </source>
</evidence>
<dbReference type="Gene3D" id="1.20.120.140">
    <property type="entry name" value="Signal recognition particle SRP54, nucleotide-binding domain"/>
    <property type="match status" value="1"/>
</dbReference>
<dbReference type="InterPro" id="IPR013822">
    <property type="entry name" value="Signal_recog_particl_SRP54_hlx"/>
</dbReference>
<dbReference type="PANTHER" id="PTHR43134:SF1">
    <property type="entry name" value="SIGNAL RECOGNITION PARTICLE RECEPTOR SUBUNIT ALPHA"/>
    <property type="match status" value="1"/>
</dbReference>
<keyword evidence="4" id="KW-0963">Cytoplasm</keyword>